<protein>
    <submittedName>
        <fullName evidence="1">2-hydroxyacyl-CoA dehydratase</fullName>
    </submittedName>
</protein>
<name>A0A8J6P0H9_9FIRM</name>
<dbReference type="EMBL" id="JACRTL010000002">
    <property type="protein sequence ID" value="MBC8610429.1"/>
    <property type="molecule type" value="Genomic_DNA"/>
</dbReference>
<dbReference type="PANTHER" id="PTHR32329:SF4">
    <property type="entry name" value="ACTIVATOR OF 2-HYDROXYACYL-COA DEHYDRATASE"/>
    <property type="match status" value="1"/>
</dbReference>
<keyword evidence="2" id="KW-1185">Reference proteome</keyword>
<reference evidence="1" key="1">
    <citation type="submission" date="2020-08" db="EMBL/GenBank/DDBJ databases">
        <title>Genome public.</title>
        <authorList>
            <person name="Liu C."/>
            <person name="Sun Q."/>
        </authorList>
    </citation>
    <scope>NUCLEOTIDE SEQUENCE</scope>
    <source>
        <strain evidence="1">NSJ-15</strain>
    </source>
</reference>
<dbReference type="AlphaFoldDB" id="A0A8J6P0H9"/>
<comment type="caution">
    <text evidence="1">The sequence shown here is derived from an EMBL/GenBank/DDBJ whole genome shotgun (WGS) entry which is preliminary data.</text>
</comment>
<evidence type="ECO:0000313" key="2">
    <source>
        <dbReference type="Proteomes" id="UP000632659"/>
    </source>
</evidence>
<dbReference type="Proteomes" id="UP000632659">
    <property type="component" value="Unassembled WGS sequence"/>
</dbReference>
<gene>
    <name evidence="1" type="ORF">H8702_04745</name>
</gene>
<dbReference type="InterPro" id="IPR051805">
    <property type="entry name" value="Dehydratase_Activator_Redct"/>
</dbReference>
<evidence type="ECO:0000313" key="1">
    <source>
        <dbReference type="EMBL" id="MBC8610429.1"/>
    </source>
</evidence>
<accession>A0A8J6P0H9</accession>
<dbReference type="PANTHER" id="PTHR32329">
    <property type="entry name" value="BIFUNCTIONAL PROTEIN [INCLUDES 2-HYDROXYACYL-COA DEHYDRATASE (N-TER) AND ITS ACTIVATOR DOMAIN (C_TERM)-RELATED"/>
    <property type="match status" value="1"/>
</dbReference>
<proteinExistence type="predicted"/>
<dbReference type="RefSeq" id="WP_187536317.1">
    <property type="nucleotide sequence ID" value="NZ_JACRTL010000002.1"/>
</dbReference>
<organism evidence="1 2">
    <name type="scientific">Massiliimalia timonensis</name>
    <dbReference type="NCBI Taxonomy" id="1987501"/>
    <lineage>
        <taxon>Bacteria</taxon>
        <taxon>Bacillati</taxon>
        <taxon>Bacillota</taxon>
        <taxon>Clostridia</taxon>
        <taxon>Eubacteriales</taxon>
        <taxon>Oscillospiraceae</taxon>
        <taxon>Massiliimalia</taxon>
    </lineage>
</organism>
<sequence length="400" mass="45802">MYRIQEGKDREKNILLIPAMLDAHFPLLQYAFYSKNYHPIILENEDNITDMGLRYVHNDMCYPSILCIGQMLSALQSGKYDLSRTRLLMPSAGDGCRGSNYTSLLRKALKNAGFPQVKVLSLNVKGVERENQMKLEPGMVWRALFGLFHGDMLMLLLQQVRPYEKVSGTAQACWKHWVRVLSEDLRTGRNLTLRSLKRNFLRIAEDFSKIERTGKTKQRIGIVGELYIKYCHLGNWDMVRFLEEEGCESYTNGLSWYTLYYIDSHLRDSRRLEKAGYRLVGAVLERLQKKMIQALRRFGFYSLEPFSILKEEAKGYVSYSTQTGDGWLIGAEAVGCIKHGCRKVAAVQPFGCLPNHVCGKGIYSSLCKRLPDGLIVSVDVDSSGSRLNVYNRVKMLLDFR</sequence>